<gene>
    <name evidence="2" type="ORF">H0235_000323</name>
</gene>
<comment type="caution">
    <text evidence="2">The sequence shown here is derived from an EMBL/GenBank/DDBJ whole genome shotgun (WGS) entry which is preliminary data.</text>
</comment>
<sequence length="167" mass="19308">MEENERICWSQMGPLKTADRSTNSSIVIRPPTTRGVTSPTRYDMLSIKSIVFSCVMRFNEDKEPCDSYEHGTRRIIAVTSGILQGFTDKGHHHHHHHHHHYYHDRDHHHDQHHLLVRSTRKFTKGSSLGTQGSNFNSPEGSMREPKALTILPLEVLVAYMERMEPFN</sequence>
<feature type="compositionally biased region" description="Polar residues" evidence="1">
    <location>
        <begin position="124"/>
        <end position="139"/>
    </location>
</feature>
<dbReference type="EMBL" id="JACSDY010000001">
    <property type="protein sequence ID" value="KAF7437932.1"/>
    <property type="molecule type" value="Genomic_DNA"/>
</dbReference>
<dbReference type="AlphaFoldDB" id="A0A834PDX0"/>
<accession>A0A834PDX0</accession>
<evidence type="ECO:0000313" key="2">
    <source>
        <dbReference type="EMBL" id="KAF7437932.1"/>
    </source>
</evidence>
<reference evidence="2" key="1">
    <citation type="journal article" date="2020" name="G3 (Bethesda)">
        <title>High-Quality Assemblies for Three Invasive Social Wasps from the &lt;i&gt;Vespula&lt;/i&gt; Genus.</title>
        <authorList>
            <person name="Harrop T.W.R."/>
            <person name="Guhlin J."/>
            <person name="McLaughlin G.M."/>
            <person name="Permina E."/>
            <person name="Stockwell P."/>
            <person name="Gilligan J."/>
            <person name="Le Lec M.F."/>
            <person name="Gruber M.A.M."/>
            <person name="Quinn O."/>
            <person name="Lovegrove M."/>
            <person name="Duncan E.J."/>
            <person name="Remnant E.J."/>
            <person name="Van Eeckhoven J."/>
            <person name="Graham B."/>
            <person name="Knapp R.A."/>
            <person name="Langford K.W."/>
            <person name="Kronenberg Z."/>
            <person name="Press M.O."/>
            <person name="Eacker S.M."/>
            <person name="Wilson-Rankin E.E."/>
            <person name="Purcell J."/>
            <person name="Lester P.J."/>
            <person name="Dearden P.K."/>
        </authorList>
    </citation>
    <scope>NUCLEOTIDE SEQUENCE</scope>
    <source>
        <strain evidence="2">Volc-1</strain>
    </source>
</reference>
<name>A0A834PDX0_VESPE</name>
<protein>
    <submittedName>
        <fullName evidence="2">Uncharacterized protein</fullName>
    </submittedName>
</protein>
<organism evidence="2 3">
    <name type="scientific">Vespula pensylvanica</name>
    <name type="common">Western yellow jacket</name>
    <name type="synonym">Wasp</name>
    <dbReference type="NCBI Taxonomy" id="30213"/>
    <lineage>
        <taxon>Eukaryota</taxon>
        <taxon>Metazoa</taxon>
        <taxon>Ecdysozoa</taxon>
        <taxon>Arthropoda</taxon>
        <taxon>Hexapoda</taxon>
        <taxon>Insecta</taxon>
        <taxon>Pterygota</taxon>
        <taxon>Neoptera</taxon>
        <taxon>Endopterygota</taxon>
        <taxon>Hymenoptera</taxon>
        <taxon>Apocrita</taxon>
        <taxon>Aculeata</taxon>
        <taxon>Vespoidea</taxon>
        <taxon>Vespidae</taxon>
        <taxon>Vespinae</taxon>
        <taxon>Vespula</taxon>
    </lineage>
</organism>
<proteinExistence type="predicted"/>
<evidence type="ECO:0000256" key="1">
    <source>
        <dbReference type="SAM" id="MobiDB-lite"/>
    </source>
</evidence>
<feature type="region of interest" description="Disordered" evidence="1">
    <location>
        <begin position="123"/>
        <end position="142"/>
    </location>
</feature>
<dbReference type="Proteomes" id="UP000600918">
    <property type="component" value="Unassembled WGS sequence"/>
</dbReference>
<keyword evidence="3" id="KW-1185">Reference proteome</keyword>
<evidence type="ECO:0000313" key="3">
    <source>
        <dbReference type="Proteomes" id="UP000600918"/>
    </source>
</evidence>